<keyword evidence="3" id="KW-0233">DNA recombination</keyword>
<dbReference type="GO" id="GO:0015074">
    <property type="term" value="P:DNA integration"/>
    <property type="evidence" value="ECO:0007669"/>
    <property type="project" value="InterPro"/>
</dbReference>
<dbReference type="Gene3D" id="1.10.150.130">
    <property type="match status" value="1"/>
</dbReference>
<dbReference type="PANTHER" id="PTHR30349">
    <property type="entry name" value="PHAGE INTEGRASE-RELATED"/>
    <property type="match status" value="1"/>
</dbReference>
<dbReference type="PROSITE" id="PS51900">
    <property type="entry name" value="CB"/>
    <property type="match status" value="1"/>
</dbReference>
<feature type="compositionally biased region" description="Polar residues" evidence="5">
    <location>
        <begin position="19"/>
        <end position="29"/>
    </location>
</feature>
<feature type="domain" description="Core-binding (CB)" evidence="7">
    <location>
        <begin position="28"/>
        <end position="149"/>
    </location>
</feature>
<feature type="non-terminal residue" evidence="8">
    <location>
        <position position="352"/>
    </location>
</feature>
<dbReference type="Pfam" id="PF00589">
    <property type="entry name" value="Phage_integrase"/>
    <property type="match status" value="1"/>
</dbReference>
<evidence type="ECO:0000256" key="2">
    <source>
        <dbReference type="ARBA" id="ARBA00023125"/>
    </source>
</evidence>
<dbReference type="GO" id="GO:0003677">
    <property type="term" value="F:DNA binding"/>
    <property type="evidence" value="ECO:0007669"/>
    <property type="project" value="UniProtKB-UniRule"/>
</dbReference>
<accession>A0A7X9FQB4</accession>
<proteinExistence type="inferred from homology"/>
<evidence type="ECO:0000259" key="6">
    <source>
        <dbReference type="PROSITE" id="PS51898"/>
    </source>
</evidence>
<dbReference type="Gene3D" id="1.10.443.10">
    <property type="entry name" value="Intergrase catalytic core"/>
    <property type="match status" value="1"/>
</dbReference>
<keyword evidence="2 4" id="KW-0238">DNA-binding</keyword>
<feature type="compositionally biased region" description="Polar residues" evidence="5">
    <location>
        <begin position="1"/>
        <end position="12"/>
    </location>
</feature>
<dbReference type="InterPro" id="IPR011010">
    <property type="entry name" value="DNA_brk_join_enz"/>
</dbReference>
<dbReference type="InterPro" id="IPR010998">
    <property type="entry name" value="Integrase_recombinase_N"/>
</dbReference>
<comment type="similarity">
    <text evidence="1">Belongs to the 'phage' integrase family.</text>
</comment>
<dbReference type="AlphaFoldDB" id="A0A7X9FQB4"/>
<sequence>MTSNSQNKNSILPSVYSKGESSGSGPSQKQHPLWIRLGAFLSMRSPNTRRSYMSIFKEWCEFLGAEVASDKAAELVLKANDLQAQAYRAWLERRPGERPRMLQSKSTSRALLKKTKIGTVKKDGLQYSLSNATIWKKFAALRRMYRMIIASDLGTSSNPFDIDTTPPPPKDSGKKRPTEMIPFEDVRKILEGPDTREQKGLRDLAILAALFGGGLRRSEIINLRLGDLAVSHAGNAFLRLRATKSRKDFNQALPQWAADIIFRWKKIREHEGATSGDYLFTSFRGRGGLVSTPNPISSDGIYRLFKQYCIRAGVKVFATPHSARATAITKLLADGVPHRMVQEFSRHSSIQM</sequence>
<evidence type="ECO:0000259" key="7">
    <source>
        <dbReference type="PROSITE" id="PS51900"/>
    </source>
</evidence>
<reference evidence="8 9" key="1">
    <citation type="journal article" date="2020" name="Biotechnol. Biofuels">
        <title>New insights from the biogas microbiome by comprehensive genome-resolved metagenomics of nearly 1600 species originating from multiple anaerobic digesters.</title>
        <authorList>
            <person name="Campanaro S."/>
            <person name="Treu L."/>
            <person name="Rodriguez-R L.M."/>
            <person name="Kovalovszki A."/>
            <person name="Ziels R.M."/>
            <person name="Maus I."/>
            <person name="Zhu X."/>
            <person name="Kougias P.G."/>
            <person name="Basile A."/>
            <person name="Luo G."/>
            <person name="Schluter A."/>
            <person name="Konstantinidis K.T."/>
            <person name="Angelidaki I."/>
        </authorList>
    </citation>
    <scope>NUCLEOTIDE SEQUENCE [LARGE SCALE GENOMIC DNA]</scope>
    <source>
        <strain evidence="8">AS27yjCOA_65</strain>
    </source>
</reference>
<evidence type="ECO:0000313" key="8">
    <source>
        <dbReference type="EMBL" id="NMC62242.1"/>
    </source>
</evidence>
<dbReference type="GO" id="GO:0006310">
    <property type="term" value="P:DNA recombination"/>
    <property type="evidence" value="ECO:0007669"/>
    <property type="project" value="UniProtKB-KW"/>
</dbReference>
<evidence type="ECO:0000256" key="1">
    <source>
        <dbReference type="ARBA" id="ARBA00008857"/>
    </source>
</evidence>
<dbReference type="InterPro" id="IPR002104">
    <property type="entry name" value="Integrase_catalytic"/>
</dbReference>
<organism evidence="8 9">
    <name type="scientific">SAR324 cluster bacterium</name>
    <dbReference type="NCBI Taxonomy" id="2024889"/>
    <lineage>
        <taxon>Bacteria</taxon>
        <taxon>Deltaproteobacteria</taxon>
        <taxon>SAR324 cluster</taxon>
    </lineage>
</organism>
<dbReference type="InterPro" id="IPR050090">
    <property type="entry name" value="Tyrosine_recombinase_XerCD"/>
</dbReference>
<dbReference type="SUPFAM" id="SSF56349">
    <property type="entry name" value="DNA breaking-rejoining enzymes"/>
    <property type="match status" value="1"/>
</dbReference>
<dbReference type="InterPro" id="IPR013762">
    <property type="entry name" value="Integrase-like_cat_sf"/>
</dbReference>
<dbReference type="CDD" id="cd00397">
    <property type="entry name" value="DNA_BRE_C"/>
    <property type="match status" value="1"/>
</dbReference>
<feature type="region of interest" description="Disordered" evidence="5">
    <location>
        <begin position="1"/>
        <end position="29"/>
    </location>
</feature>
<comment type="caution">
    <text evidence="8">The sequence shown here is derived from an EMBL/GenBank/DDBJ whole genome shotgun (WGS) entry which is preliminary data.</text>
</comment>
<feature type="domain" description="Tyr recombinase" evidence="6">
    <location>
        <begin position="176"/>
        <end position="352"/>
    </location>
</feature>
<evidence type="ECO:0000256" key="4">
    <source>
        <dbReference type="PROSITE-ProRule" id="PRU01248"/>
    </source>
</evidence>
<dbReference type="InterPro" id="IPR044068">
    <property type="entry name" value="CB"/>
</dbReference>
<gene>
    <name evidence="8" type="ORF">GYA55_03655</name>
</gene>
<dbReference type="EMBL" id="JAAZON010000143">
    <property type="protein sequence ID" value="NMC62242.1"/>
    <property type="molecule type" value="Genomic_DNA"/>
</dbReference>
<evidence type="ECO:0000313" key="9">
    <source>
        <dbReference type="Proteomes" id="UP000524246"/>
    </source>
</evidence>
<evidence type="ECO:0000256" key="3">
    <source>
        <dbReference type="ARBA" id="ARBA00023172"/>
    </source>
</evidence>
<name>A0A7X9FQB4_9DELT</name>
<dbReference type="PANTHER" id="PTHR30349:SF41">
    <property type="entry name" value="INTEGRASE_RECOMBINASE PROTEIN MJ0367-RELATED"/>
    <property type="match status" value="1"/>
</dbReference>
<feature type="region of interest" description="Disordered" evidence="5">
    <location>
        <begin position="158"/>
        <end position="177"/>
    </location>
</feature>
<protein>
    <submittedName>
        <fullName evidence="8">Site-specific integrase</fullName>
    </submittedName>
</protein>
<dbReference type="Proteomes" id="UP000524246">
    <property type="component" value="Unassembled WGS sequence"/>
</dbReference>
<dbReference type="PROSITE" id="PS51898">
    <property type="entry name" value="TYR_RECOMBINASE"/>
    <property type="match status" value="1"/>
</dbReference>
<evidence type="ECO:0000256" key="5">
    <source>
        <dbReference type="SAM" id="MobiDB-lite"/>
    </source>
</evidence>